<reference evidence="1 2" key="1">
    <citation type="submission" date="2010-03" db="EMBL/GenBank/DDBJ databases">
        <title>The genome sequence of Eubacterium siraeum V10Sc8a.</title>
        <authorList>
            <consortium name="metaHIT consortium -- http://www.metahit.eu/"/>
            <person name="Pajon A."/>
            <person name="Turner K."/>
            <person name="Parkhill J."/>
            <person name="Duncan S."/>
            <person name="Flint H."/>
        </authorList>
    </citation>
    <scope>NUCLEOTIDE SEQUENCE [LARGE SCALE GENOMIC DNA]</scope>
    <source>
        <strain evidence="1 2">V10Sc8a</strain>
    </source>
</reference>
<name>D4MKL0_9FIRM</name>
<dbReference type="HOGENOM" id="CLU_2616754_0_0_9"/>
<dbReference type="KEGG" id="esr:ES1_12980"/>
<evidence type="ECO:0000313" key="1">
    <source>
        <dbReference type="EMBL" id="CBL34293.1"/>
    </source>
</evidence>
<evidence type="ECO:0000313" key="2">
    <source>
        <dbReference type="Proteomes" id="UP000007050"/>
    </source>
</evidence>
<dbReference type="Proteomes" id="UP000007050">
    <property type="component" value="Chromosome"/>
</dbReference>
<gene>
    <name evidence="1" type="ORF">ES1_12980</name>
</gene>
<organism evidence="1 2">
    <name type="scientific">[Eubacterium] siraeum V10Sc8a</name>
    <dbReference type="NCBI Taxonomy" id="717961"/>
    <lineage>
        <taxon>Bacteria</taxon>
        <taxon>Bacillati</taxon>
        <taxon>Bacillota</taxon>
        <taxon>Clostridia</taxon>
        <taxon>Eubacteriales</taxon>
        <taxon>Oscillospiraceae</taxon>
        <taxon>Oscillospiraceae incertae sedis</taxon>
    </lineage>
</organism>
<dbReference type="EMBL" id="FP929059">
    <property type="protein sequence ID" value="CBL34293.1"/>
    <property type="molecule type" value="Genomic_DNA"/>
</dbReference>
<reference evidence="1 2" key="2">
    <citation type="submission" date="2010-03" db="EMBL/GenBank/DDBJ databases">
        <authorList>
            <person name="Pajon A."/>
        </authorList>
    </citation>
    <scope>NUCLEOTIDE SEQUENCE [LARGE SCALE GENOMIC DNA]</scope>
    <source>
        <strain evidence="1 2">V10Sc8a</strain>
    </source>
</reference>
<sequence length="78" mass="9031">MIRFFIMNGKNSVKFDMPTNELFDLLGSIGIREDIPITCSEKIYLDFYPTDETDEISKIVCDRLSETDKIFRCKCAVP</sequence>
<dbReference type="BioCyc" id="ESIR717961:G136L-1068-MONOMER"/>
<proteinExistence type="predicted"/>
<dbReference type="AlphaFoldDB" id="D4MKL0"/>
<accession>D4MKL0</accession>
<protein>
    <submittedName>
        <fullName evidence="1">Uncharacterized protein</fullName>
    </submittedName>
</protein>
<dbReference type="PATRIC" id="fig|717961.3.peg.1384"/>